<keyword evidence="4 7" id="KW-0378">Hydrolase</keyword>
<dbReference type="FunFam" id="3.40.710.10:FF:000005">
    <property type="entry name" value="Glutaminase"/>
    <property type="match status" value="1"/>
</dbReference>
<sequence length="296" mass="31341">MELQQLVDRIASEVTPGGAVADYIPALARIDPHAFGLAVATLDGEVFGAGQYDTPFSIQSISKAFMLALALAENDDVWTRVGREPSGSPFNSLVQLETEQGIPRNPFINAGAVVVTDHLGLGAADRLLEFLRQESGNPALGVDPEVAKSELDHSDRNRALAHFMASYGNMRNPVDVVLHEYVRQCSIAMSCADLARATLFLARHGVRNDGTRLLGVSGAKRVNAVMLTCGTYDAAGQFAYRVGLPGKSGVGGGIIAVVPGKCAICVWSPALDARGNSVAGLEALDRFTTLTGWSVF</sequence>
<dbReference type="PANTHER" id="PTHR12544">
    <property type="entry name" value="GLUTAMINASE"/>
    <property type="match status" value="1"/>
</dbReference>
<evidence type="ECO:0000256" key="2">
    <source>
        <dbReference type="ARBA" id="ARBA00011881"/>
    </source>
</evidence>
<gene>
    <name evidence="7" type="primary">glsA</name>
    <name evidence="8" type="ORF">SAMN04488074_101879</name>
</gene>
<feature type="binding site" evidence="7">
    <location>
        <position position="232"/>
    </location>
    <ligand>
        <name>substrate</name>
    </ligand>
</feature>
<evidence type="ECO:0000256" key="5">
    <source>
        <dbReference type="ARBA" id="ARBA00049534"/>
    </source>
</evidence>
<dbReference type="NCBIfam" id="NF002132">
    <property type="entry name" value="PRK00971.1-1"/>
    <property type="match status" value="1"/>
</dbReference>
<evidence type="ECO:0000256" key="3">
    <source>
        <dbReference type="ARBA" id="ARBA00012918"/>
    </source>
</evidence>
<comment type="catalytic activity">
    <reaction evidence="5 7">
        <text>L-glutamine + H2O = L-glutamate + NH4(+)</text>
        <dbReference type="Rhea" id="RHEA:15889"/>
        <dbReference type="ChEBI" id="CHEBI:15377"/>
        <dbReference type="ChEBI" id="CHEBI:28938"/>
        <dbReference type="ChEBI" id="CHEBI:29985"/>
        <dbReference type="ChEBI" id="CHEBI:58359"/>
        <dbReference type="EC" id="3.5.1.2"/>
    </reaction>
</comment>
<dbReference type="SUPFAM" id="SSF56601">
    <property type="entry name" value="beta-lactamase/transpeptidase-like"/>
    <property type="match status" value="1"/>
</dbReference>
<dbReference type="Proteomes" id="UP000199682">
    <property type="component" value="Unassembled WGS sequence"/>
</dbReference>
<evidence type="ECO:0000256" key="1">
    <source>
        <dbReference type="ARBA" id="ARBA00011076"/>
    </source>
</evidence>
<dbReference type="HAMAP" id="MF_00313">
    <property type="entry name" value="Glutaminase"/>
    <property type="match status" value="1"/>
</dbReference>
<protein>
    <recommendedName>
        <fullName evidence="6 7">Glutaminase</fullName>
        <ecNumber evidence="3 7">3.5.1.2</ecNumber>
    </recommendedName>
</protein>
<keyword evidence="7" id="KW-0007">Acetylation</keyword>
<dbReference type="EC" id="3.5.1.2" evidence="3 7"/>
<evidence type="ECO:0000256" key="6">
    <source>
        <dbReference type="ARBA" id="ARBA00070405"/>
    </source>
</evidence>
<name>A0A1G8S5I7_9PSEU</name>
<reference evidence="9" key="1">
    <citation type="submission" date="2016-10" db="EMBL/GenBank/DDBJ databases">
        <authorList>
            <person name="Varghese N."/>
            <person name="Submissions S."/>
        </authorList>
    </citation>
    <scope>NUCLEOTIDE SEQUENCE [LARGE SCALE GENOMIC DNA]</scope>
    <source>
        <strain evidence="9">DSM 44796</strain>
    </source>
</reference>
<evidence type="ECO:0000313" key="9">
    <source>
        <dbReference type="Proteomes" id="UP000199682"/>
    </source>
</evidence>
<dbReference type="AlphaFoldDB" id="A0A1G8S5I7"/>
<dbReference type="InterPro" id="IPR015868">
    <property type="entry name" value="Glutaminase"/>
</dbReference>
<accession>A0A1G8S5I7</accession>
<evidence type="ECO:0000313" key="8">
    <source>
        <dbReference type="EMBL" id="SDJ24433.1"/>
    </source>
</evidence>
<comment type="similarity">
    <text evidence="1 7">Belongs to the glutaminase family.</text>
</comment>
<dbReference type="PANTHER" id="PTHR12544:SF29">
    <property type="entry name" value="GLUTAMINASE"/>
    <property type="match status" value="1"/>
</dbReference>
<dbReference type="Pfam" id="PF04960">
    <property type="entry name" value="Glutaminase"/>
    <property type="match status" value="1"/>
</dbReference>
<dbReference type="RefSeq" id="WP_090004271.1">
    <property type="nucleotide sequence ID" value="NZ_FNET01000001.1"/>
</dbReference>
<feature type="binding site" evidence="7">
    <location>
        <position position="150"/>
    </location>
    <ligand>
        <name>substrate</name>
    </ligand>
</feature>
<dbReference type="EMBL" id="FNET01000001">
    <property type="protein sequence ID" value="SDJ24433.1"/>
    <property type="molecule type" value="Genomic_DNA"/>
</dbReference>
<proteinExistence type="inferred from homology"/>
<dbReference type="GO" id="GO:0006543">
    <property type="term" value="P:L-glutamine catabolic process"/>
    <property type="evidence" value="ECO:0007669"/>
    <property type="project" value="TreeGrafter"/>
</dbReference>
<evidence type="ECO:0000256" key="7">
    <source>
        <dbReference type="HAMAP-Rule" id="MF_00313"/>
    </source>
</evidence>
<organism evidence="8 9">
    <name type="scientific">Lentzea albidocapillata subsp. violacea</name>
    <dbReference type="NCBI Taxonomy" id="128104"/>
    <lineage>
        <taxon>Bacteria</taxon>
        <taxon>Bacillati</taxon>
        <taxon>Actinomycetota</taxon>
        <taxon>Actinomycetes</taxon>
        <taxon>Pseudonocardiales</taxon>
        <taxon>Pseudonocardiaceae</taxon>
        <taxon>Lentzea</taxon>
    </lineage>
</organism>
<feature type="binding site" evidence="7">
    <location>
        <position position="157"/>
    </location>
    <ligand>
        <name>substrate</name>
    </ligand>
</feature>
<feature type="binding site" evidence="7">
    <location>
        <position position="250"/>
    </location>
    <ligand>
        <name>substrate</name>
    </ligand>
</feature>
<dbReference type="GO" id="GO:0006537">
    <property type="term" value="P:glutamate biosynthetic process"/>
    <property type="evidence" value="ECO:0007669"/>
    <property type="project" value="TreeGrafter"/>
</dbReference>
<evidence type="ECO:0000256" key="4">
    <source>
        <dbReference type="ARBA" id="ARBA00022801"/>
    </source>
</evidence>
<feature type="binding site" evidence="7">
    <location>
        <position position="60"/>
    </location>
    <ligand>
        <name>substrate</name>
    </ligand>
</feature>
<dbReference type="InterPro" id="IPR012338">
    <property type="entry name" value="Beta-lactam/transpept-like"/>
</dbReference>
<feature type="binding site" evidence="7">
    <location>
        <position position="109"/>
    </location>
    <ligand>
        <name>substrate</name>
    </ligand>
</feature>
<dbReference type="Gene3D" id="3.40.710.10">
    <property type="entry name" value="DD-peptidase/beta-lactamase superfamily"/>
    <property type="match status" value="1"/>
</dbReference>
<feature type="binding site" evidence="7">
    <location>
        <position position="181"/>
    </location>
    <ligand>
        <name>substrate</name>
    </ligand>
</feature>
<dbReference type="NCBIfam" id="TIGR03814">
    <property type="entry name" value="Gln_ase"/>
    <property type="match status" value="1"/>
</dbReference>
<dbReference type="NCBIfam" id="NF002133">
    <property type="entry name" value="PRK00971.1-2"/>
    <property type="match status" value="1"/>
</dbReference>
<dbReference type="GO" id="GO:0004359">
    <property type="term" value="F:glutaminase activity"/>
    <property type="evidence" value="ECO:0007669"/>
    <property type="project" value="UniProtKB-UniRule"/>
</dbReference>
<comment type="subunit">
    <text evidence="2 7">Homotetramer.</text>
</comment>